<name>A0A1Y2JKB6_BRAJP</name>
<dbReference type="Gene3D" id="3.10.450.160">
    <property type="entry name" value="inner membrane protein cigr"/>
    <property type="match status" value="2"/>
</dbReference>
<protein>
    <recommendedName>
        <fullName evidence="5">DUF1236 domain-containing protein</fullName>
    </recommendedName>
</protein>
<feature type="compositionally biased region" description="Low complexity" evidence="1">
    <location>
        <begin position="193"/>
        <end position="209"/>
    </location>
</feature>
<evidence type="ECO:0000313" key="3">
    <source>
        <dbReference type="EMBL" id="OSJ30447.1"/>
    </source>
</evidence>
<feature type="compositionally biased region" description="Basic and acidic residues" evidence="1">
    <location>
        <begin position="235"/>
        <end position="250"/>
    </location>
</feature>
<evidence type="ECO:0000256" key="2">
    <source>
        <dbReference type="SAM" id="SignalP"/>
    </source>
</evidence>
<feature type="region of interest" description="Disordered" evidence="1">
    <location>
        <begin position="22"/>
        <end position="255"/>
    </location>
</feature>
<evidence type="ECO:0000256" key="1">
    <source>
        <dbReference type="SAM" id="MobiDB-lite"/>
    </source>
</evidence>
<feature type="compositionally biased region" description="Basic and acidic residues" evidence="1">
    <location>
        <begin position="183"/>
        <end position="192"/>
    </location>
</feature>
<organism evidence="3 4">
    <name type="scientific">Bradyrhizobium japonicum</name>
    <dbReference type="NCBI Taxonomy" id="375"/>
    <lineage>
        <taxon>Bacteria</taxon>
        <taxon>Pseudomonadati</taxon>
        <taxon>Pseudomonadota</taxon>
        <taxon>Alphaproteobacteria</taxon>
        <taxon>Hyphomicrobiales</taxon>
        <taxon>Nitrobacteraceae</taxon>
        <taxon>Bradyrhizobium</taxon>
    </lineage>
</organism>
<dbReference type="AlphaFoldDB" id="A0A1Y2JKB6"/>
<feature type="compositionally biased region" description="Basic and acidic residues" evidence="1">
    <location>
        <begin position="134"/>
        <end position="173"/>
    </location>
</feature>
<evidence type="ECO:0008006" key="5">
    <source>
        <dbReference type="Google" id="ProtNLM"/>
    </source>
</evidence>
<keyword evidence="2" id="KW-0732">Signal</keyword>
<feature type="compositionally biased region" description="Polar residues" evidence="1">
    <location>
        <begin position="124"/>
        <end position="133"/>
    </location>
</feature>
<feature type="compositionally biased region" description="Low complexity" evidence="1">
    <location>
        <begin position="346"/>
        <end position="356"/>
    </location>
</feature>
<feature type="compositionally biased region" description="Basic and acidic residues" evidence="1">
    <location>
        <begin position="45"/>
        <end position="85"/>
    </location>
</feature>
<dbReference type="EMBL" id="NAFL01000261">
    <property type="protein sequence ID" value="OSJ30447.1"/>
    <property type="molecule type" value="Genomic_DNA"/>
</dbReference>
<feature type="chain" id="PRO_5012508470" description="DUF1236 domain-containing protein" evidence="2">
    <location>
        <begin position="23"/>
        <end position="411"/>
    </location>
</feature>
<sequence>MRINWLYTTAMALVIGAGPAIAQSPESSQKREESPRAQSPASQSREMDRPAAPSKEMDRGSAADRLKERAQSESKGGAKDMERGEAPSPSPAERSKEAQKPHDRDSKEPTRESQDQPSRGERAPSSTAQQKDLQQGRDAKPAADQKQQAEEKLRGREGQAKQDRAQDATRPADTKQQQTQQQIDRDHKEQRDQAAQPSKSSQQQSARPADNTQTQKTGEAPDQSNRQTSSAAVNEDQRKQVVDQLRRDRTATSQNLNVQVNVGTRLPRGVQARRLPPDIVRIMPQYRDYEYTVIDNRVAIIDPRWREVVDILDDGPDYRRAAAYSQDRVAISDDTRRRFRELVRNSSATVGSTSPSAGGGGTSASNCLSLQPVPEELARNHPELTNYRYLAIGDQVVLVDPQQQKIVQVID</sequence>
<proteinExistence type="predicted"/>
<dbReference type="Pfam" id="PF06823">
    <property type="entry name" value="DUF1236"/>
    <property type="match status" value="2"/>
</dbReference>
<evidence type="ECO:0000313" key="4">
    <source>
        <dbReference type="Proteomes" id="UP000193335"/>
    </source>
</evidence>
<dbReference type="Proteomes" id="UP000193335">
    <property type="component" value="Unassembled WGS sequence"/>
</dbReference>
<gene>
    <name evidence="3" type="ORF">BSZ19_24910</name>
</gene>
<dbReference type="InterPro" id="IPR009642">
    <property type="entry name" value="DUF1236"/>
</dbReference>
<reference evidence="3 4" key="1">
    <citation type="submission" date="2017-03" db="EMBL/GenBank/DDBJ databases">
        <title>Whole genome sequences of fourteen strains of Bradyrhizobium canariense and one strain of Bradyrhizobium japonicum isolated from Lupinus (Papilionoideae: Genisteae) species in Algeria.</title>
        <authorList>
            <person name="Crovadore J."/>
            <person name="Chekireb D."/>
            <person name="Brachmann A."/>
            <person name="Chablais R."/>
            <person name="Cochard B."/>
            <person name="Lefort F."/>
        </authorList>
    </citation>
    <scope>NUCLEOTIDE SEQUENCE [LARGE SCALE GENOMIC DNA]</scope>
    <source>
        <strain evidence="3 4">UBMA197</strain>
    </source>
</reference>
<feature type="compositionally biased region" description="Polar residues" evidence="1">
    <location>
        <begin position="210"/>
        <end position="232"/>
    </location>
</feature>
<feature type="region of interest" description="Disordered" evidence="1">
    <location>
        <begin position="346"/>
        <end position="367"/>
    </location>
</feature>
<feature type="compositionally biased region" description="Basic and acidic residues" evidence="1">
    <location>
        <begin position="93"/>
        <end position="122"/>
    </location>
</feature>
<accession>A0A1Y2JKB6</accession>
<comment type="caution">
    <text evidence="3">The sequence shown here is derived from an EMBL/GenBank/DDBJ whole genome shotgun (WGS) entry which is preliminary data.</text>
</comment>
<feature type="signal peptide" evidence="2">
    <location>
        <begin position="1"/>
        <end position="22"/>
    </location>
</feature>